<gene>
    <name evidence="2" type="ORF">VB738_09125</name>
</gene>
<proteinExistence type="predicted"/>
<protein>
    <recommendedName>
        <fullName evidence="4">DUF1049 domain-containing protein</fullName>
    </recommendedName>
</protein>
<sequence>MLLRLRLLCGSLLGGTLLLTLLCLGAQNLEVRPQLRFGVARSAPLPAGFIVGVALVLGVISGGASAALLLPGSPPPDEG</sequence>
<dbReference type="RefSeq" id="WP_323305453.1">
    <property type="nucleotide sequence ID" value="NZ_JAYGHX010000005.1"/>
</dbReference>
<dbReference type="Proteomes" id="UP001304461">
    <property type="component" value="Unassembled WGS sequence"/>
</dbReference>
<keyword evidence="1" id="KW-0812">Transmembrane</keyword>
<dbReference type="EMBL" id="JAYGHX010000005">
    <property type="protein sequence ID" value="MEA5391419.1"/>
    <property type="molecule type" value="Genomic_DNA"/>
</dbReference>
<keyword evidence="1" id="KW-0472">Membrane</keyword>
<feature type="transmembrane region" description="Helical" evidence="1">
    <location>
        <begin position="49"/>
        <end position="70"/>
    </location>
</feature>
<evidence type="ECO:0000313" key="3">
    <source>
        <dbReference type="Proteomes" id="UP001304461"/>
    </source>
</evidence>
<reference evidence="2 3" key="1">
    <citation type="submission" date="2023-12" db="EMBL/GenBank/DDBJ databases">
        <title>Baltic Sea Cyanobacteria.</title>
        <authorList>
            <person name="Delbaje E."/>
            <person name="Fewer D.P."/>
            <person name="Shishido T.K."/>
        </authorList>
    </citation>
    <scope>NUCLEOTIDE SEQUENCE [LARGE SCALE GENOMIC DNA]</scope>
    <source>
        <strain evidence="2 3">UHCC 0139</strain>
    </source>
</reference>
<accession>A0ABU5RUH5</accession>
<evidence type="ECO:0000256" key="1">
    <source>
        <dbReference type="SAM" id="Phobius"/>
    </source>
</evidence>
<organism evidence="2 3">
    <name type="scientific">Cyanobium gracile UHCC 0139</name>
    <dbReference type="NCBI Taxonomy" id="3110308"/>
    <lineage>
        <taxon>Bacteria</taxon>
        <taxon>Bacillati</taxon>
        <taxon>Cyanobacteriota</taxon>
        <taxon>Cyanophyceae</taxon>
        <taxon>Synechococcales</taxon>
        <taxon>Prochlorococcaceae</taxon>
        <taxon>Cyanobium</taxon>
    </lineage>
</organism>
<name>A0ABU5RUH5_9CYAN</name>
<evidence type="ECO:0008006" key="4">
    <source>
        <dbReference type="Google" id="ProtNLM"/>
    </source>
</evidence>
<comment type="caution">
    <text evidence="2">The sequence shown here is derived from an EMBL/GenBank/DDBJ whole genome shotgun (WGS) entry which is preliminary data.</text>
</comment>
<evidence type="ECO:0000313" key="2">
    <source>
        <dbReference type="EMBL" id="MEA5391419.1"/>
    </source>
</evidence>
<keyword evidence="3" id="KW-1185">Reference proteome</keyword>
<keyword evidence="1" id="KW-1133">Transmembrane helix</keyword>